<sequence length="107" mass="12108">MNLSNCDEEFKGLKESISSSKAETALSRFITERTESELQIGSPVDQQVDLLSNIVEQNNNNAEELMNKKSLIDSVYLKYDVVAAERDQLKPRVAMIDEQLNSKDDQI</sequence>
<evidence type="ECO:0000313" key="1">
    <source>
        <dbReference type="EMBL" id="MCE2055960.1"/>
    </source>
</evidence>
<comment type="caution">
    <text evidence="1">The sequence shown here is derived from an EMBL/GenBank/DDBJ whole genome shotgun (WGS) entry which is preliminary data.</text>
</comment>
<proteinExistence type="predicted"/>
<organism evidence="1 2">
    <name type="scientific">Datura stramonium</name>
    <name type="common">Jimsonweed</name>
    <name type="synonym">Common thornapple</name>
    <dbReference type="NCBI Taxonomy" id="4076"/>
    <lineage>
        <taxon>Eukaryota</taxon>
        <taxon>Viridiplantae</taxon>
        <taxon>Streptophyta</taxon>
        <taxon>Embryophyta</taxon>
        <taxon>Tracheophyta</taxon>
        <taxon>Spermatophyta</taxon>
        <taxon>Magnoliopsida</taxon>
        <taxon>eudicotyledons</taxon>
        <taxon>Gunneridae</taxon>
        <taxon>Pentapetalae</taxon>
        <taxon>asterids</taxon>
        <taxon>lamiids</taxon>
        <taxon>Solanales</taxon>
        <taxon>Solanaceae</taxon>
        <taxon>Solanoideae</taxon>
        <taxon>Datureae</taxon>
        <taxon>Datura</taxon>
    </lineage>
</organism>
<reference evidence="1 2" key="1">
    <citation type="journal article" date="2021" name="BMC Genomics">
        <title>Datura genome reveals duplications of psychoactive alkaloid biosynthetic genes and high mutation rate following tissue culture.</title>
        <authorList>
            <person name="Rajewski A."/>
            <person name="Carter-House D."/>
            <person name="Stajich J."/>
            <person name="Litt A."/>
        </authorList>
    </citation>
    <scope>NUCLEOTIDE SEQUENCE [LARGE SCALE GENOMIC DNA]</scope>
    <source>
        <strain evidence="1">AR-01</strain>
    </source>
</reference>
<gene>
    <name evidence="1" type="ORF">HAX54_043801</name>
</gene>
<evidence type="ECO:0000313" key="2">
    <source>
        <dbReference type="Proteomes" id="UP000823775"/>
    </source>
</evidence>
<dbReference type="Proteomes" id="UP000823775">
    <property type="component" value="Unassembled WGS sequence"/>
</dbReference>
<dbReference type="EMBL" id="JACEIK010006593">
    <property type="protein sequence ID" value="MCE2055960.1"/>
    <property type="molecule type" value="Genomic_DNA"/>
</dbReference>
<protein>
    <submittedName>
        <fullName evidence="1">Uncharacterized protein</fullName>
    </submittedName>
</protein>
<keyword evidence="2" id="KW-1185">Reference proteome</keyword>
<name>A0ABS8W469_DATST</name>
<accession>A0ABS8W469</accession>